<organism evidence="2 3">
    <name type="scientific">Strongyloides papillosus</name>
    <name type="common">Intestinal threadworm</name>
    <dbReference type="NCBI Taxonomy" id="174720"/>
    <lineage>
        <taxon>Eukaryota</taxon>
        <taxon>Metazoa</taxon>
        <taxon>Ecdysozoa</taxon>
        <taxon>Nematoda</taxon>
        <taxon>Chromadorea</taxon>
        <taxon>Rhabditida</taxon>
        <taxon>Tylenchina</taxon>
        <taxon>Panagrolaimomorpha</taxon>
        <taxon>Strongyloidoidea</taxon>
        <taxon>Strongyloididae</taxon>
        <taxon>Strongyloides</taxon>
    </lineage>
</organism>
<dbReference type="Proteomes" id="UP000046392">
    <property type="component" value="Unplaced"/>
</dbReference>
<reference evidence="3" key="1">
    <citation type="submission" date="2017-02" db="UniProtKB">
        <authorList>
            <consortium name="WormBaseParasite"/>
        </authorList>
    </citation>
    <scope>IDENTIFICATION</scope>
</reference>
<dbReference type="CDD" id="cd09917">
    <property type="entry name" value="F-box_SF"/>
    <property type="match status" value="1"/>
</dbReference>
<evidence type="ECO:0000313" key="2">
    <source>
        <dbReference type="Proteomes" id="UP000046392"/>
    </source>
</evidence>
<feature type="domain" description="F-box" evidence="1">
    <location>
        <begin position="19"/>
        <end position="59"/>
    </location>
</feature>
<proteinExistence type="predicted"/>
<dbReference type="SMART" id="SM00256">
    <property type="entry name" value="FBOX"/>
    <property type="match status" value="1"/>
</dbReference>
<evidence type="ECO:0000313" key="3">
    <source>
        <dbReference type="WBParaSite" id="SPAL_0001154200.1"/>
    </source>
</evidence>
<dbReference type="InterPro" id="IPR036047">
    <property type="entry name" value="F-box-like_dom_sf"/>
</dbReference>
<sequence length="350" mass="41044">MNYSMEEERSEEQDYTPLLSDDAIFLILSELSWKDILNVKLVSRRFYGIIHEKYQQLNRRTVHGILIKYNKNYKSYPIRLDIIFDSVIDGDSRIIPFSYHRKIINIQSGEELSKLLKMFDLKNFNYLVVPATDDFDIFDIMGKSFQIGTKISALTISKVAEKDFRSFRVFIEKFSSIKNLCIEHICSPSTEAKDIYLDLSLSSLDTIEHFCISECNATKILSVDMVTKLLERNLNLKSLDIGTWDIEFIESLFKKFFTMEQPCKTVNKCDYGEINLSLFFRGEFEHLCEILRNDLNQLEDVEEIEDTLFPWEGVVFESSVYYKYCLKDKNGITRCVRLWNGELDRPGLNH</sequence>
<keyword evidence="2" id="KW-1185">Reference proteome</keyword>
<protein>
    <submittedName>
        <fullName evidence="3">F-box domain-containing protein</fullName>
    </submittedName>
</protein>
<name>A0A0N5C0L4_STREA</name>
<dbReference type="WBParaSite" id="SPAL_0001154200.1">
    <property type="protein sequence ID" value="SPAL_0001154200.1"/>
    <property type="gene ID" value="SPAL_0001154200"/>
</dbReference>
<dbReference type="AlphaFoldDB" id="A0A0N5C0L4"/>
<evidence type="ECO:0000259" key="1">
    <source>
        <dbReference type="SMART" id="SM00256"/>
    </source>
</evidence>
<dbReference type="SUPFAM" id="SSF81383">
    <property type="entry name" value="F-box domain"/>
    <property type="match status" value="1"/>
</dbReference>
<dbReference type="InterPro" id="IPR001810">
    <property type="entry name" value="F-box_dom"/>
</dbReference>
<accession>A0A0N5C0L4</accession>